<sequence>MVQQAPREWKIVTATTGFMEMRRRQSGRHDTEEMANEKGNDSGVVAWANDKQ</sequence>
<organism evidence="2">
    <name type="scientific">Cucumis melo</name>
    <name type="common">Muskmelon</name>
    <dbReference type="NCBI Taxonomy" id="3656"/>
    <lineage>
        <taxon>Eukaryota</taxon>
        <taxon>Viridiplantae</taxon>
        <taxon>Streptophyta</taxon>
        <taxon>Embryophyta</taxon>
        <taxon>Tracheophyta</taxon>
        <taxon>Spermatophyta</taxon>
        <taxon>Magnoliopsida</taxon>
        <taxon>eudicotyledons</taxon>
        <taxon>Gunneridae</taxon>
        <taxon>Pentapetalae</taxon>
        <taxon>rosids</taxon>
        <taxon>fabids</taxon>
        <taxon>Cucurbitales</taxon>
        <taxon>Cucurbitaceae</taxon>
        <taxon>Benincaseae</taxon>
        <taxon>Cucumis</taxon>
    </lineage>
</organism>
<reference evidence="2" key="1">
    <citation type="submission" date="2023-03" db="UniProtKB">
        <authorList>
            <consortium name="EnsemblPlants"/>
        </authorList>
    </citation>
    <scope>IDENTIFICATION</scope>
</reference>
<evidence type="ECO:0000313" key="2">
    <source>
        <dbReference type="EnsemblPlants" id="MELO3C027546.2.1"/>
    </source>
</evidence>
<name>A0A9I9E131_CUCME</name>
<accession>A0A9I9E131</accession>
<feature type="region of interest" description="Disordered" evidence="1">
    <location>
        <begin position="23"/>
        <end position="52"/>
    </location>
</feature>
<dbReference type="EnsemblPlants" id="MELO3C027546.2.1">
    <property type="protein sequence ID" value="MELO3C027546.2.1"/>
    <property type="gene ID" value="MELO3C027546.2"/>
</dbReference>
<evidence type="ECO:0000256" key="1">
    <source>
        <dbReference type="SAM" id="MobiDB-lite"/>
    </source>
</evidence>
<feature type="compositionally biased region" description="Basic and acidic residues" evidence="1">
    <location>
        <begin position="23"/>
        <end position="40"/>
    </location>
</feature>
<protein>
    <submittedName>
        <fullName evidence="2">Uncharacterized protein</fullName>
    </submittedName>
</protein>
<dbReference type="AlphaFoldDB" id="A0A9I9E131"/>
<dbReference type="Gramene" id="MELO3C027546.2.1">
    <property type="protein sequence ID" value="MELO3C027546.2.1"/>
    <property type="gene ID" value="MELO3C027546.2"/>
</dbReference>
<proteinExistence type="predicted"/>